<name>A0A0M4TMS7_9BACT</name>
<gene>
    <name evidence="2" type="ORF">CCON33237_0882</name>
</gene>
<dbReference type="GeneID" id="28662558"/>
<dbReference type="PATRIC" id="fig|199.248.peg.916"/>
<feature type="domain" description="AraC effector-binding" evidence="1">
    <location>
        <begin position="1"/>
        <end position="138"/>
    </location>
</feature>
<proteinExistence type="predicted"/>
<dbReference type="EMBL" id="CP012541">
    <property type="protein sequence ID" value="ALF47564.1"/>
    <property type="molecule type" value="Genomic_DNA"/>
</dbReference>
<dbReference type="Gene3D" id="3.20.80.10">
    <property type="entry name" value="Regulatory factor, effector binding domain"/>
    <property type="match status" value="1"/>
</dbReference>
<sequence length="139" mass="16224">MKIINLEDSFEIYGAKTRTKNEDEIGGKGKIPALWSKFMSEHYDGKSEIYSVYCNYESDFDGHYDNFIGTRSSHKSDEILEIKSGKYAVFSFVREPQNVAKFWGEIWKYFESSELKRAYETDFELYGSDEIKIFISILG</sequence>
<dbReference type="InterPro" id="IPR011256">
    <property type="entry name" value="Reg_factor_effector_dom_sf"/>
</dbReference>
<dbReference type="KEGG" id="ccoc:CCON33237_0882"/>
<organism evidence="2 3">
    <name type="scientific">Campylobacter concisus</name>
    <dbReference type="NCBI Taxonomy" id="199"/>
    <lineage>
        <taxon>Bacteria</taxon>
        <taxon>Pseudomonadati</taxon>
        <taxon>Campylobacterota</taxon>
        <taxon>Epsilonproteobacteria</taxon>
        <taxon>Campylobacterales</taxon>
        <taxon>Campylobacteraceae</taxon>
        <taxon>Campylobacter</taxon>
    </lineage>
</organism>
<dbReference type="Proteomes" id="UP000066049">
    <property type="component" value="Chromosome"/>
</dbReference>
<dbReference type="Pfam" id="PF14526">
    <property type="entry name" value="Cass2"/>
    <property type="match status" value="1"/>
</dbReference>
<dbReference type="SMART" id="SM00871">
    <property type="entry name" value="AraC_E_bind"/>
    <property type="match status" value="1"/>
</dbReference>
<evidence type="ECO:0000313" key="2">
    <source>
        <dbReference type="EMBL" id="ALF47564.1"/>
    </source>
</evidence>
<evidence type="ECO:0000259" key="1">
    <source>
        <dbReference type="SMART" id="SM00871"/>
    </source>
</evidence>
<dbReference type="PANTHER" id="PTHR36444:SF2">
    <property type="entry name" value="TRANSCRIPTIONAL REGULATOR PROTEIN YOBU-RELATED"/>
    <property type="match status" value="1"/>
</dbReference>
<evidence type="ECO:0000313" key="3">
    <source>
        <dbReference type="Proteomes" id="UP000066049"/>
    </source>
</evidence>
<accession>A0A0M4TMS7</accession>
<reference evidence="3" key="1">
    <citation type="submission" date="2015-08" db="EMBL/GenBank/DDBJ databases">
        <title>Comparative genomics of the Campylobacter concisus group.</title>
        <authorList>
            <person name="Miller W.G."/>
            <person name="Yee E."/>
            <person name="Chapman M.H."/>
            <person name="Huynh S."/>
            <person name="Bono J.L."/>
            <person name="On S.L.W."/>
            <person name="St Leger J."/>
            <person name="Foster G."/>
            <person name="Parker C.T."/>
        </authorList>
    </citation>
    <scope>NUCLEOTIDE SEQUENCE [LARGE SCALE GENOMIC DNA]</scope>
    <source>
        <strain evidence="3">ATCC 33237</strain>
    </source>
</reference>
<dbReference type="SUPFAM" id="SSF55136">
    <property type="entry name" value="Probable bacterial effector-binding domain"/>
    <property type="match status" value="1"/>
</dbReference>
<dbReference type="PANTHER" id="PTHR36444">
    <property type="entry name" value="TRANSCRIPTIONAL REGULATOR PROTEIN YOBU-RELATED"/>
    <property type="match status" value="1"/>
</dbReference>
<dbReference type="RefSeq" id="WP_054196574.1">
    <property type="nucleotide sequence ID" value="NZ_CABMKQ010000060.1"/>
</dbReference>
<protein>
    <submittedName>
        <fullName evidence="2">Transcriptional regulator</fullName>
    </submittedName>
</protein>
<dbReference type="InterPro" id="IPR010499">
    <property type="entry name" value="AraC_E-bd"/>
</dbReference>
<dbReference type="InterPro" id="IPR029441">
    <property type="entry name" value="Cass2"/>
</dbReference>
<dbReference type="InterPro" id="IPR053182">
    <property type="entry name" value="YobU-like_regulator"/>
</dbReference>
<dbReference type="AlphaFoldDB" id="A0A0M4TMS7"/>